<gene>
    <name evidence="1" type="ORF">K1T71_012382</name>
</gene>
<evidence type="ECO:0000313" key="1">
    <source>
        <dbReference type="EMBL" id="KAJ0172409.1"/>
    </source>
</evidence>
<organism evidence="1 2">
    <name type="scientific">Dendrolimus kikuchii</name>
    <dbReference type="NCBI Taxonomy" id="765133"/>
    <lineage>
        <taxon>Eukaryota</taxon>
        <taxon>Metazoa</taxon>
        <taxon>Ecdysozoa</taxon>
        <taxon>Arthropoda</taxon>
        <taxon>Hexapoda</taxon>
        <taxon>Insecta</taxon>
        <taxon>Pterygota</taxon>
        <taxon>Neoptera</taxon>
        <taxon>Endopterygota</taxon>
        <taxon>Lepidoptera</taxon>
        <taxon>Glossata</taxon>
        <taxon>Ditrysia</taxon>
        <taxon>Bombycoidea</taxon>
        <taxon>Lasiocampidae</taxon>
        <taxon>Dendrolimus</taxon>
    </lineage>
</organism>
<dbReference type="Proteomes" id="UP000824533">
    <property type="component" value="Linkage Group LG22"/>
</dbReference>
<name>A0ACC1CLD8_9NEOP</name>
<dbReference type="EMBL" id="CM034408">
    <property type="protein sequence ID" value="KAJ0172409.1"/>
    <property type="molecule type" value="Genomic_DNA"/>
</dbReference>
<sequence length="75" mass="7638">MKLLAIVALFAILAVQLSLSAPVPDDEKKEVAAAPAVSSEAPATPLVEVKTEGVIVDATPAAKVETTAPAEDKKT</sequence>
<protein>
    <submittedName>
        <fullName evidence="1">Uncharacterized protein</fullName>
    </submittedName>
</protein>
<reference evidence="1 2" key="1">
    <citation type="journal article" date="2021" name="Front. Genet.">
        <title>Chromosome-Level Genome Assembly Reveals Significant Gene Expansion in the Toll and IMD Signaling Pathways of Dendrolimus kikuchii.</title>
        <authorList>
            <person name="Zhou J."/>
            <person name="Wu P."/>
            <person name="Xiong Z."/>
            <person name="Liu N."/>
            <person name="Zhao N."/>
            <person name="Ji M."/>
            <person name="Qiu Y."/>
            <person name="Yang B."/>
        </authorList>
    </citation>
    <scope>NUCLEOTIDE SEQUENCE [LARGE SCALE GENOMIC DNA]</scope>
    <source>
        <strain evidence="1">Ann1</strain>
    </source>
</reference>
<keyword evidence="2" id="KW-1185">Reference proteome</keyword>
<proteinExistence type="predicted"/>
<accession>A0ACC1CLD8</accession>
<comment type="caution">
    <text evidence="1">The sequence shown here is derived from an EMBL/GenBank/DDBJ whole genome shotgun (WGS) entry which is preliminary data.</text>
</comment>
<evidence type="ECO:0000313" key="2">
    <source>
        <dbReference type="Proteomes" id="UP000824533"/>
    </source>
</evidence>